<sequence length="129" mass="13961">MLEQLETIWMSRAMSSHAAERARLVAGNVANADTPGYLSRDLAPFVETYRSAGAPPMRTTRPGHMEDGLSLGAGSRAIEERGGQSPNGNSVSLEAEMVRTAEVKRQHDMSLAIYKSSLTMLRSALGRRG</sequence>
<reference evidence="1 2" key="1">
    <citation type="journal article" date="2017" name="Nat. Commun.">
        <title>In situ click chemistry generation of cyclooxygenase-2 inhibitors.</title>
        <authorList>
            <person name="Bhardwaj A."/>
            <person name="Kaur J."/>
            <person name="Wuest M."/>
            <person name="Wuest F."/>
        </authorList>
    </citation>
    <scope>NUCLEOTIDE SEQUENCE [LARGE SCALE GENOMIC DNA]</scope>
    <source>
        <strain evidence="1">S2_012_000_R3_94</strain>
    </source>
</reference>
<accession>A0A533I4K5</accession>
<proteinExistence type="predicted"/>
<dbReference type="NCBIfam" id="NF009270">
    <property type="entry name" value="PRK12627.1"/>
    <property type="match status" value="1"/>
</dbReference>
<evidence type="ECO:0000313" key="2">
    <source>
        <dbReference type="Proteomes" id="UP000315344"/>
    </source>
</evidence>
<gene>
    <name evidence="1" type="ORF">DI616_15355</name>
</gene>
<dbReference type="EMBL" id="VAFL01000014">
    <property type="protein sequence ID" value="TKW65314.1"/>
    <property type="molecule type" value="Genomic_DNA"/>
</dbReference>
<comment type="caution">
    <text evidence="1">The sequence shown here is derived from an EMBL/GenBank/DDBJ whole genome shotgun (WGS) entry which is preliminary data.</text>
</comment>
<organism evidence="1 2">
    <name type="scientific">Paracoccus denitrificans</name>
    <dbReference type="NCBI Taxonomy" id="266"/>
    <lineage>
        <taxon>Bacteria</taxon>
        <taxon>Pseudomonadati</taxon>
        <taxon>Pseudomonadota</taxon>
        <taxon>Alphaproteobacteria</taxon>
        <taxon>Rhodobacterales</taxon>
        <taxon>Paracoccaceae</taxon>
        <taxon>Paracoccus</taxon>
    </lineage>
</organism>
<dbReference type="Proteomes" id="UP000315344">
    <property type="component" value="Unassembled WGS sequence"/>
</dbReference>
<protein>
    <submittedName>
        <fullName evidence="1">FlgB family protein</fullName>
    </submittedName>
</protein>
<evidence type="ECO:0000313" key="1">
    <source>
        <dbReference type="EMBL" id="TKW65314.1"/>
    </source>
</evidence>
<name>A0A533I4K5_PARDE</name>
<dbReference type="AlphaFoldDB" id="A0A533I4K5"/>